<dbReference type="PANTHER" id="PTHR12304:SF4">
    <property type="entry name" value="URIDINE NUCLEOSIDASE"/>
    <property type="match status" value="1"/>
</dbReference>
<name>A0A1G9LU50_9CORY</name>
<dbReference type="PANTHER" id="PTHR12304">
    <property type="entry name" value="INOSINE-URIDINE PREFERRING NUCLEOSIDE HYDROLASE"/>
    <property type="match status" value="1"/>
</dbReference>
<dbReference type="GO" id="GO:0008477">
    <property type="term" value="F:purine nucleosidase activity"/>
    <property type="evidence" value="ECO:0007669"/>
    <property type="project" value="TreeGrafter"/>
</dbReference>
<evidence type="ECO:0000259" key="3">
    <source>
        <dbReference type="Pfam" id="PF01156"/>
    </source>
</evidence>
<evidence type="ECO:0000256" key="1">
    <source>
        <dbReference type="ARBA" id="ARBA00022801"/>
    </source>
</evidence>
<evidence type="ECO:0000313" key="4">
    <source>
        <dbReference type="EMBL" id="SDL65443.1"/>
    </source>
</evidence>
<keyword evidence="2" id="KW-0326">Glycosidase</keyword>
<dbReference type="InterPro" id="IPR036452">
    <property type="entry name" value="Ribo_hydro-like"/>
</dbReference>
<reference evidence="5" key="1">
    <citation type="submission" date="2016-10" db="EMBL/GenBank/DDBJ databases">
        <authorList>
            <person name="Varghese N."/>
            <person name="Submissions S."/>
        </authorList>
    </citation>
    <scope>NUCLEOTIDE SEQUENCE [LARGE SCALE GENOMIC DNA]</scope>
    <source>
        <strain evidence="5">DSM 20632</strain>
    </source>
</reference>
<dbReference type="STRING" id="38302.SAMN04488535_0307"/>
<keyword evidence="5" id="KW-1185">Reference proteome</keyword>
<dbReference type="RefSeq" id="WP_092147858.1">
    <property type="nucleotide sequence ID" value="NZ_LT629700.1"/>
</dbReference>
<dbReference type="InterPro" id="IPR001910">
    <property type="entry name" value="Inosine/uridine_hydrolase_dom"/>
</dbReference>
<dbReference type="GO" id="GO:0006152">
    <property type="term" value="P:purine nucleoside catabolic process"/>
    <property type="evidence" value="ECO:0007669"/>
    <property type="project" value="TreeGrafter"/>
</dbReference>
<dbReference type="GO" id="GO:0005829">
    <property type="term" value="C:cytosol"/>
    <property type="evidence" value="ECO:0007669"/>
    <property type="project" value="TreeGrafter"/>
</dbReference>
<evidence type="ECO:0000256" key="2">
    <source>
        <dbReference type="ARBA" id="ARBA00023295"/>
    </source>
</evidence>
<dbReference type="SUPFAM" id="SSF53590">
    <property type="entry name" value="Nucleoside hydrolase"/>
    <property type="match status" value="1"/>
</dbReference>
<keyword evidence="1" id="KW-0378">Hydrolase</keyword>
<proteinExistence type="predicted"/>
<evidence type="ECO:0000313" key="5">
    <source>
        <dbReference type="Proteomes" id="UP000199350"/>
    </source>
</evidence>
<dbReference type="Pfam" id="PF01156">
    <property type="entry name" value="IU_nuc_hydro"/>
    <property type="match status" value="1"/>
</dbReference>
<protein>
    <submittedName>
        <fullName evidence="4">Purine nucleosidase</fullName>
    </submittedName>
</protein>
<dbReference type="InterPro" id="IPR023186">
    <property type="entry name" value="IUNH"/>
</dbReference>
<organism evidence="4 5">
    <name type="scientific">Corynebacterium mycetoides</name>
    <dbReference type="NCBI Taxonomy" id="38302"/>
    <lineage>
        <taxon>Bacteria</taxon>
        <taxon>Bacillati</taxon>
        <taxon>Actinomycetota</taxon>
        <taxon>Actinomycetes</taxon>
        <taxon>Mycobacteriales</taxon>
        <taxon>Corynebacteriaceae</taxon>
        <taxon>Corynebacterium</taxon>
    </lineage>
</organism>
<dbReference type="EMBL" id="LT629700">
    <property type="protein sequence ID" value="SDL65443.1"/>
    <property type="molecule type" value="Genomic_DNA"/>
</dbReference>
<dbReference type="OrthoDB" id="9797882at2"/>
<gene>
    <name evidence="4" type="ORF">SAMN04488535_0307</name>
</gene>
<dbReference type="Proteomes" id="UP000199350">
    <property type="component" value="Chromosome I"/>
</dbReference>
<dbReference type="Gene3D" id="3.90.245.10">
    <property type="entry name" value="Ribonucleoside hydrolase-like"/>
    <property type="match status" value="1"/>
</dbReference>
<accession>A0A1G9LU50</accession>
<feature type="domain" description="Inosine/uridine-preferring nucleoside hydrolase" evidence="3">
    <location>
        <begin position="4"/>
        <end position="298"/>
    </location>
</feature>
<dbReference type="AlphaFoldDB" id="A0A1G9LU50"/>
<sequence>MKRVIVDCDPGVDDTLALIYLAAAHHEGAAELEAVTTTAGNVDAVQCAINAAWVLAQCGLRTVPLAAGMPGPLSVPLTTTPETHGPTGLGYVTAPARNVETDWDLLWCDAIDRGTDDLHLIVTGPLTNLAAFRTMHPDHFARLRHITVMGGALEYPGNTTETAEWNFWVDPHAARDVLAHTPVPVTLCSLGVTEQMVINPDVLREIVSALGPTPIAAHLGEIMRFYFEFHESEGEGYLAQVHDLLTAQVALGAVLIDAPLTHLLILTDPDEQRGTSIAQGLAAGPPNARVVTSADIRAAHADFLRACGVHARFFGGSAELDAARNARAED</sequence>